<sequence length="167" mass="18612">MKKYSNLSSSVTGPGLERAVGASVKMVQGEAKLLCPVNDGELRQSIKTSVELREDKAIGAVYTNKKHGSYVEFGTGPVGEEEHAGISPEVSPVYSQSSWWIHENQVDKETAEKYHWFSIETPQGRFYQTSGQAAQPFMYPALKNNEDRATRNISNYLSREIRKAAKP</sequence>
<dbReference type="InterPro" id="IPR010064">
    <property type="entry name" value="HK97-gp10_tail"/>
</dbReference>
<accession>A0A2H4J4Y3</accession>
<dbReference type="EMBL" id="MF417904">
    <property type="protein sequence ID" value="ASN70290.1"/>
    <property type="molecule type" value="Genomic_DNA"/>
</dbReference>
<reference evidence="1" key="1">
    <citation type="submission" date="2017-06" db="EMBL/GenBank/DDBJ databases">
        <title>Novel phages from South African skin metaviromes.</title>
        <authorList>
            <person name="van Zyl L.J."/>
            <person name="Abrahams Y."/>
            <person name="Stander E.A."/>
            <person name="Kirby B.M."/>
            <person name="Clavaud C."/>
            <person name="Farcet C."/>
            <person name="Breton L."/>
            <person name="Trindade M.I."/>
        </authorList>
    </citation>
    <scope>NUCLEOTIDE SEQUENCE</scope>
</reference>
<dbReference type="Pfam" id="PF04883">
    <property type="entry name" value="HK97-gp10_like"/>
    <property type="match status" value="1"/>
</dbReference>
<dbReference type="NCBIfam" id="TIGR01725">
    <property type="entry name" value="phge_HK97_gp10"/>
    <property type="match status" value="1"/>
</dbReference>
<name>A0A2H4J4Y3_9CAUD</name>
<proteinExistence type="predicted"/>
<protein>
    <submittedName>
        <fullName evidence="1">Putative tail protein</fullName>
    </submittedName>
</protein>
<evidence type="ECO:0000313" key="1">
    <source>
        <dbReference type="EMBL" id="ASN70290.1"/>
    </source>
</evidence>
<organism evidence="1">
    <name type="scientific">uncultured Caudovirales phage</name>
    <dbReference type="NCBI Taxonomy" id="2100421"/>
    <lineage>
        <taxon>Viruses</taxon>
        <taxon>Duplodnaviria</taxon>
        <taxon>Heunggongvirae</taxon>
        <taxon>Uroviricota</taxon>
        <taxon>Caudoviricetes</taxon>
        <taxon>Peduoviridae</taxon>
        <taxon>Maltschvirus</taxon>
        <taxon>Maltschvirus maltsch</taxon>
    </lineage>
</organism>
<gene>
    <name evidence="1" type="ORF">10S9_36</name>
</gene>